<reference evidence="1 2" key="1">
    <citation type="submission" date="2019-07" db="EMBL/GenBank/DDBJ databases">
        <title>Whole genome shotgun sequence of Halobacillus faecis NBRC 103569.</title>
        <authorList>
            <person name="Hosoyama A."/>
            <person name="Uohara A."/>
            <person name="Ohji S."/>
            <person name="Ichikawa N."/>
        </authorList>
    </citation>
    <scope>NUCLEOTIDE SEQUENCE [LARGE SCALE GENOMIC DNA]</scope>
    <source>
        <strain evidence="1 2">NBRC 103569</strain>
    </source>
</reference>
<dbReference type="AlphaFoldDB" id="A0A511WQH6"/>
<protein>
    <submittedName>
        <fullName evidence="1">Uncharacterized protein</fullName>
    </submittedName>
</protein>
<dbReference type="Proteomes" id="UP000321886">
    <property type="component" value="Unassembled WGS sequence"/>
</dbReference>
<evidence type="ECO:0000313" key="1">
    <source>
        <dbReference type="EMBL" id="GEN53267.1"/>
    </source>
</evidence>
<gene>
    <name evidence="1" type="ORF">HFA01_15290</name>
</gene>
<organism evidence="1 2">
    <name type="scientific">Halobacillus faecis</name>
    <dbReference type="NCBI Taxonomy" id="360184"/>
    <lineage>
        <taxon>Bacteria</taxon>
        <taxon>Bacillati</taxon>
        <taxon>Bacillota</taxon>
        <taxon>Bacilli</taxon>
        <taxon>Bacillales</taxon>
        <taxon>Bacillaceae</taxon>
        <taxon>Halobacillus</taxon>
    </lineage>
</organism>
<dbReference type="EMBL" id="BJYD01000012">
    <property type="protein sequence ID" value="GEN53267.1"/>
    <property type="molecule type" value="Genomic_DNA"/>
</dbReference>
<accession>A0A511WQH6</accession>
<keyword evidence="2" id="KW-1185">Reference proteome</keyword>
<comment type="caution">
    <text evidence="1">The sequence shown here is derived from an EMBL/GenBank/DDBJ whole genome shotgun (WGS) entry which is preliminary data.</text>
</comment>
<name>A0A511WQH6_9BACI</name>
<sequence length="72" mass="8553">MTSPNGDLRTMWILLCELRKPMISLLYPFKVLVLYLLYKVHHSTLAEPCIFNPLFKDLGTNMDLKDLWKFCY</sequence>
<proteinExistence type="predicted"/>
<evidence type="ECO:0000313" key="2">
    <source>
        <dbReference type="Proteomes" id="UP000321886"/>
    </source>
</evidence>